<dbReference type="Proteomes" id="UP000628017">
    <property type="component" value="Unassembled WGS sequence"/>
</dbReference>
<evidence type="ECO:0000256" key="3">
    <source>
        <dbReference type="ARBA" id="ARBA00023163"/>
    </source>
</evidence>
<keyword evidence="1" id="KW-0805">Transcription regulation</keyword>
<dbReference type="InterPro" id="IPR005471">
    <property type="entry name" value="Tscrpt_reg_IclR_N"/>
</dbReference>
<organism evidence="6 7">
    <name type="scientific">Neptunicoccus cionae</name>
    <dbReference type="NCBI Taxonomy" id="2035344"/>
    <lineage>
        <taxon>Bacteria</taxon>
        <taxon>Pseudomonadati</taxon>
        <taxon>Pseudomonadota</taxon>
        <taxon>Alphaproteobacteria</taxon>
        <taxon>Rhodobacterales</taxon>
        <taxon>Paracoccaceae</taxon>
        <taxon>Neptunicoccus</taxon>
    </lineage>
</organism>
<dbReference type="InterPro" id="IPR014757">
    <property type="entry name" value="Tscrpt_reg_IclR_C"/>
</dbReference>
<dbReference type="PROSITE" id="PS51077">
    <property type="entry name" value="HTH_ICLR"/>
    <property type="match status" value="1"/>
</dbReference>
<sequence length="268" mass="28867">MTKTNRSVERSMEILEVVSETGVSSLAFLAAQTGLPKPTVLRICATLVARRWLSQSRNDRRYRMGPRFPRMETAPVLIDALVEVGSGPIVELSVKTGLGVDLAASIGDGRLEIVDTTRQFSVHGIFPDCIGYRPSPFRSALGCVFLATLEDESRSKCITKLSATLTGSDRAAALEFPTKLADIKATEFAVREKGYWGRAVDYGGVPTAISVAIRFGPNAVGALSLVWLAEDYDTDTVVAQHLGRLHATAQTIGAQLAAEHPNLLLPSI</sequence>
<proteinExistence type="predicted"/>
<evidence type="ECO:0000313" key="7">
    <source>
        <dbReference type="Proteomes" id="UP000628017"/>
    </source>
</evidence>
<dbReference type="GO" id="GO:0045892">
    <property type="term" value="P:negative regulation of DNA-templated transcription"/>
    <property type="evidence" value="ECO:0007669"/>
    <property type="project" value="TreeGrafter"/>
</dbReference>
<evidence type="ECO:0000313" key="6">
    <source>
        <dbReference type="EMBL" id="GGA27422.1"/>
    </source>
</evidence>
<dbReference type="InterPro" id="IPR036390">
    <property type="entry name" value="WH_DNA-bd_sf"/>
</dbReference>
<dbReference type="Gene3D" id="3.30.450.40">
    <property type="match status" value="1"/>
</dbReference>
<dbReference type="Pfam" id="PF09339">
    <property type="entry name" value="HTH_IclR"/>
    <property type="match status" value="1"/>
</dbReference>
<reference evidence="6" key="2">
    <citation type="submission" date="2020-09" db="EMBL/GenBank/DDBJ databases">
        <authorList>
            <person name="Sun Q."/>
            <person name="Zhou Y."/>
        </authorList>
    </citation>
    <scope>NUCLEOTIDE SEQUENCE</scope>
    <source>
        <strain evidence="6">CGMCC 1.15880</strain>
    </source>
</reference>
<dbReference type="SUPFAM" id="SSF55781">
    <property type="entry name" value="GAF domain-like"/>
    <property type="match status" value="1"/>
</dbReference>
<keyword evidence="3" id="KW-0804">Transcription</keyword>
<keyword evidence="7" id="KW-1185">Reference proteome</keyword>
<dbReference type="SMART" id="SM00346">
    <property type="entry name" value="HTH_ICLR"/>
    <property type="match status" value="1"/>
</dbReference>
<dbReference type="SUPFAM" id="SSF46785">
    <property type="entry name" value="Winged helix' DNA-binding domain"/>
    <property type="match status" value="1"/>
</dbReference>
<evidence type="ECO:0000259" key="4">
    <source>
        <dbReference type="PROSITE" id="PS51077"/>
    </source>
</evidence>
<dbReference type="GO" id="GO:0003700">
    <property type="term" value="F:DNA-binding transcription factor activity"/>
    <property type="evidence" value="ECO:0007669"/>
    <property type="project" value="TreeGrafter"/>
</dbReference>
<dbReference type="InterPro" id="IPR029016">
    <property type="entry name" value="GAF-like_dom_sf"/>
</dbReference>
<dbReference type="Gene3D" id="1.10.10.10">
    <property type="entry name" value="Winged helix-like DNA-binding domain superfamily/Winged helix DNA-binding domain"/>
    <property type="match status" value="1"/>
</dbReference>
<feature type="domain" description="HTH iclR-type" evidence="4">
    <location>
        <begin position="5"/>
        <end position="66"/>
    </location>
</feature>
<dbReference type="InterPro" id="IPR050707">
    <property type="entry name" value="HTH_MetabolicPath_Reg"/>
</dbReference>
<accession>A0A916R4K6</accession>
<evidence type="ECO:0000256" key="1">
    <source>
        <dbReference type="ARBA" id="ARBA00023015"/>
    </source>
</evidence>
<dbReference type="InterPro" id="IPR036388">
    <property type="entry name" value="WH-like_DNA-bd_sf"/>
</dbReference>
<evidence type="ECO:0000256" key="2">
    <source>
        <dbReference type="ARBA" id="ARBA00023125"/>
    </source>
</evidence>
<protein>
    <recommendedName>
        <fullName evidence="8">IclR family transcriptional regulator</fullName>
    </recommendedName>
</protein>
<gene>
    <name evidence="6" type="ORF">GCM10011498_30600</name>
</gene>
<comment type="caution">
    <text evidence="6">The sequence shown here is derived from an EMBL/GenBank/DDBJ whole genome shotgun (WGS) entry which is preliminary data.</text>
</comment>
<dbReference type="PROSITE" id="PS51078">
    <property type="entry name" value="ICLR_ED"/>
    <property type="match status" value="1"/>
</dbReference>
<feature type="domain" description="IclR-ED" evidence="5">
    <location>
        <begin position="60"/>
        <end position="258"/>
    </location>
</feature>
<dbReference type="PANTHER" id="PTHR30136:SF23">
    <property type="entry name" value="DNA-BINDING TRANSCRIPTIONAL ACTIVATOR MHPR"/>
    <property type="match status" value="1"/>
</dbReference>
<dbReference type="EMBL" id="BMKA01000004">
    <property type="protein sequence ID" value="GGA27422.1"/>
    <property type="molecule type" value="Genomic_DNA"/>
</dbReference>
<dbReference type="PANTHER" id="PTHR30136">
    <property type="entry name" value="HELIX-TURN-HELIX TRANSCRIPTIONAL REGULATOR, ICLR FAMILY"/>
    <property type="match status" value="1"/>
</dbReference>
<evidence type="ECO:0000259" key="5">
    <source>
        <dbReference type="PROSITE" id="PS51078"/>
    </source>
</evidence>
<dbReference type="GO" id="GO:0003677">
    <property type="term" value="F:DNA binding"/>
    <property type="evidence" value="ECO:0007669"/>
    <property type="project" value="UniProtKB-KW"/>
</dbReference>
<dbReference type="AlphaFoldDB" id="A0A916R4K6"/>
<reference evidence="6" key="1">
    <citation type="journal article" date="2014" name="Int. J. Syst. Evol. Microbiol.">
        <title>Complete genome sequence of Corynebacterium casei LMG S-19264T (=DSM 44701T), isolated from a smear-ripened cheese.</title>
        <authorList>
            <consortium name="US DOE Joint Genome Institute (JGI-PGF)"/>
            <person name="Walter F."/>
            <person name="Albersmeier A."/>
            <person name="Kalinowski J."/>
            <person name="Ruckert C."/>
        </authorList>
    </citation>
    <scope>NUCLEOTIDE SEQUENCE</scope>
    <source>
        <strain evidence="6">CGMCC 1.15880</strain>
    </source>
</reference>
<evidence type="ECO:0008006" key="8">
    <source>
        <dbReference type="Google" id="ProtNLM"/>
    </source>
</evidence>
<name>A0A916R4K6_9RHOB</name>
<keyword evidence="2" id="KW-0238">DNA-binding</keyword>
<dbReference type="RefSeq" id="WP_188677246.1">
    <property type="nucleotide sequence ID" value="NZ_BMKA01000004.1"/>
</dbReference>